<feature type="region of interest" description="Disordered" evidence="1">
    <location>
        <begin position="258"/>
        <end position="291"/>
    </location>
</feature>
<keyword evidence="4" id="KW-1185">Reference proteome</keyword>
<keyword evidence="2" id="KW-0812">Transmembrane</keyword>
<feature type="compositionally biased region" description="Polar residues" evidence="1">
    <location>
        <begin position="279"/>
        <end position="291"/>
    </location>
</feature>
<accession>A0ABN8HV01</accession>
<name>A0ABN8HV01_9NEOP</name>
<feature type="compositionally biased region" description="Basic and acidic residues" evidence="1">
    <location>
        <begin position="262"/>
        <end position="278"/>
    </location>
</feature>
<proteinExistence type="predicted"/>
<feature type="non-terminal residue" evidence="3">
    <location>
        <position position="1"/>
    </location>
</feature>
<evidence type="ECO:0000256" key="1">
    <source>
        <dbReference type="SAM" id="MobiDB-lite"/>
    </source>
</evidence>
<protein>
    <submittedName>
        <fullName evidence="3">Uncharacterized protein</fullName>
    </submittedName>
</protein>
<evidence type="ECO:0000256" key="2">
    <source>
        <dbReference type="SAM" id="Phobius"/>
    </source>
</evidence>
<sequence length="291" mass="32552">MDDNLALYILSKLYYETSILVMVLGNLFIWLVGCLASGALSRELKSAKPMPAISNSLVNFGKMDISFYLNDKFKDVLAKRGSLVNPSSSSFPSSIHDSKIEEPCPCSSLRNLKDPFTSHPSETLNKILMSNDLFSFNKELISSTLCCDSHEDVHEEGVFFEFSPTQNQMLANPMQANQLLMPSLTKILENVFPRRPPTFPAESIKSPAIDILLFPKRKPITDGNTDFFLKKKADIHPVGDNEKKREIEFVNLTPAKTNNISVKKDLGTNKPKEEKPTDMDNSIVKTSTNKS</sequence>
<reference evidence="3" key="1">
    <citation type="submission" date="2022-03" db="EMBL/GenBank/DDBJ databases">
        <authorList>
            <person name="Martin H S."/>
        </authorList>
    </citation>
    <scope>NUCLEOTIDE SEQUENCE</scope>
</reference>
<evidence type="ECO:0000313" key="3">
    <source>
        <dbReference type="EMBL" id="CAH2036966.1"/>
    </source>
</evidence>
<feature type="transmembrane region" description="Helical" evidence="2">
    <location>
        <begin position="20"/>
        <end position="40"/>
    </location>
</feature>
<organism evidence="3 4">
    <name type="scientific">Iphiclides podalirius</name>
    <name type="common">scarce swallowtail</name>
    <dbReference type="NCBI Taxonomy" id="110791"/>
    <lineage>
        <taxon>Eukaryota</taxon>
        <taxon>Metazoa</taxon>
        <taxon>Ecdysozoa</taxon>
        <taxon>Arthropoda</taxon>
        <taxon>Hexapoda</taxon>
        <taxon>Insecta</taxon>
        <taxon>Pterygota</taxon>
        <taxon>Neoptera</taxon>
        <taxon>Endopterygota</taxon>
        <taxon>Lepidoptera</taxon>
        <taxon>Glossata</taxon>
        <taxon>Ditrysia</taxon>
        <taxon>Papilionoidea</taxon>
        <taxon>Papilionidae</taxon>
        <taxon>Papilioninae</taxon>
        <taxon>Iphiclides</taxon>
    </lineage>
</organism>
<dbReference type="EMBL" id="OW152822">
    <property type="protein sequence ID" value="CAH2036966.1"/>
    <property type="molecule type" value="Genomic_DNA"/>
</dbReference>
<dbReference type="Proteomes" id="UP000837857">
    <property type="component" value="Chromosome 10"/>
</dbReference>
<evidence type="ECO:0000313" key="4">
    <source>
        <dbReference type="Proteomes" id="UP000837857"/>
    </source>
</evidence>
<gene>
    <name evidence="3" type="ORF">IPOD504_LOCUS957</name>
</gene>
<keyword evidence="2" id="KW-1133">Transmembrane helix</keyword>
<keyword evidence="2" id="KW-0472">Membrane</keyword>